<keyword evidence="2" id="KW-1185">Reference proteome</keyword>
<evidence type="ECO:0008006" key="3">
    <source>
        <dbReference type="Google" id="ProtNLM"/>
    </source>
</evidence>
<reference evidence="1" key="2">
    <citation type="submission" date="2020-09" db="EMBL/GenBank/DDBJ databases">
        <authorList>
            <person name="Sun Q."/>
            <person name="Kim S."/>
        </authorList>
    </citation>
    <scope>NUCLEOTIDE SEQUENCE</scope>
    <source>
        <strain evidence="1">KCTC 23077</strain>
    </source>
</reference>
<gene>
    <name evidence="1" type="ORF">GCM10007067_10810</name>
</gene>
<organism evidence="1 2">
    <name type="scientific">Cognatilysobacter bugurensis</name>
    <dbReference type="NCBI Taxonomy" id="543356"/>
    <lineage>
        <taxon>Bacteria</taxon>
        <taxon>Pseudomonadati</taxon>
        <taxon>Pseudomonadota</taxon>
        <taxon>Gammaproteobacteria</taxon>
        <taxon>Lysobacterales</taxon>
        <taxon>Lysobacteraceae</taxon>
        <taxon>Cognatilysobacter</taxon>
    </lineage>
</organism>
<dbReference type="EMBL" id="BMYD01000001">
    <property type="protein sequence ID" value="GHA75510.1"/>
    <property type="molecule type" value="Genomic_DNA"/>
</dbReference>
<reference evidence="1" key="1">
    <citation type="journal article" date="2014" name="Int. J. Syst. Evol. Microbiol.">
        <title>Complete genome sequence of Corynebacterium casei LMG S-19264T (=DSM 44701T), isolated from a smear-ripened cheese.</title>
        <authorList>
            <consortium name="US DOE Joint Genome Institute (JGI-PGF)"/>
            <person name="Walter F."/>
            <person name="Albersmeier A."/>
            <person name="Kalinowski J."/>
            <person name="Ruckert C."/>
        </authorList>
    </citation>
    <scope>NUCLEOTIDE SEQUENCE</scope>
    <source>
        <strain evidence="1">KCTC 23077</strain>
    </source>
</reference>
<evidence type="ECO:0000313" key="2">
    <source>
        <dbReference type="Proteomes" id="UP000646426"/>
    </source>
</evidence>
<evidence type="ECO:0000313" key="1">
    <source>
        <dbReference type="EMBL" id="GHA75510.1"/>
    </source>
</evidence>
<accession>A0A918SY33</accession>
<name>A0A918SY33_9GAMM</name>
<comment type="caution">
    <text evidence="1">The sequence shown here is derived from an EMBL/GenBank/DDBJ whole genome shotgun (WGS) entry which is preliminary data.</text>
</comment>
<dbReference type="AlphaFoldDB" id="A0A918SY33"/>
<proteinExistence type="predicted"/>
<dbReference type="Proteomes" id="UP000646426">
    <property type="component" value="Unassembled WGS sequence"/>
</dbReference>
<sequence>MAFYPAAAPRLPFPPPTFADPQPCAIELTPAAVARFDALVHEVNPDAPRADPDRVECLATWFSTLPTDEAHALVEQQLDRVGDLGAMLADRDWAADAATCVRAHRLLDYIDRDDDLIDDREPLGLLDDALFVDLAWPAFAVEIEEYLDFCDFRRGCRGNDAAHCDAWRQARLSEVAAWHRNVARQQAPYLRFPPPHSLFRIS</sequence>
<protein>
    <recommendedName>
        <fullName evidence="3">DUF1232 domain-containing protein</fullName>
    </recommendedName>
</protein>